<protein>
    <submittedName>
        <fullName evidence="1">Omwaprin-a</fullName>
    </submittedName>
</protein>
<keyword evidence="2" id="KW-1185">Reference proteome</keyword>
<evidence type="ECO:0000313" key="1">
    <source>
        <dbReference type="EMBL" id="KHF98302.1"/>
    </source>
</evidence>
<reference evidence="2" key="1">
    <citation type="submission" date="2014-09" db="EMBL/GenBank/DDBJ databases">
        <authorList>
            <person name="Mudge J."/>
            <person name="Ramaraj T."/>
            <person name="Lindquist I.E."/>
            <person name="Bharti A.K."/>
            <person name="Sundararajan A."/>
            <person name="Cameron C.T."/>
            <person name="Woodward J.E."/>
            <person name="May G.D."/>
            <person name="Brubaker C."/>
            <person name="Broadhvest J."/>
            <person name="Wilkins T.A."/>
        </authorList>
    </citation>
    <scope>NUCLEOTIDE SEQUENCE</scope>
    <source>
        <strain evidence="2">cv. AKA8401</strain>
    </source>
</reference>
<comment type="caution">
    <text evidence="1">The sequence shown here is derived from an EMBL/GenBank/DDBJ whole genome shotgun (WGS) entry which is preliminary data.</text>
</comment>
<accession>A0A0B0M8D0</accession>
<evidence type="ECO:0000313" key="2">
    <source>
        <dbReference type="Proteomes" id="UP000032142"/>
    </source>
</evidence>
<dbReference type="AlphaFoldDB" id="A0A0B0M8D0"/>
<gene>
    <name evidence="1" type="ORF">F383_37594</name>
</gene>
<proteinExistence type="predicted"/>
<organism evidence="1 2">
    <name type="scientific">Gossypium arboreum</name>
    <name type="common">Tree cotton</name>
    <name type="synonym">Gossypium nanking</name>
    <dbReference type="NCBI Taxonomy" id="29729"/>
    <lineage>
        <taxon>Eukaryota</taxon>
        <taxon>Viridiplantae</taxon>
        <taxon>Streptophyta</taxon>
        <taxon>Embryophyta</taxon>
        <taxon>Tracheophyta</taxon>
        <taxon>Spermatophyta</taxon>
        <taxon>Magnoliopsida</taxon>
        <taxon>eudicotyledons</taxon>
        <taxon>Gunneridae</taxon>
        <taxon>Pentapetalae</taxon>
        <taxon>rosids</taxon>
        <taxon>malvids</taxon>
        <taxon>Malvales</taxon>
        <taxon>Malvaceae</taxon>
        <taxon>Malvoideae</taxon>
        <taxon>Gossypium</taxon>
    </lineage>
</organism>
<dbReference type="EMBL" id="JRRC01035384">
    <property type="protein sequence ID" value="KHF98302.1"/>
    <property type="molecule type" value="Genomic_DNA"/>
</dbReference>
<sequence length="48" mass="5364">MYASVRPCLGHGINDDMCAGQRPCLGHGIDDDLWIHVRPYVRLRSGVI</sequence>
<name>A0A0B0M8D0_GOSAR</name>
<dbReference type="Proteomes" id="UP000032142">
    <property type="component" value="Unassembled WGS sequence"/>
</dbReference>